<accession>A0A1V2USC8</accession>
<dbReference type="AlphaFoldDB" id="A0A1V2USC8"/>
<dbReference type="RefSeq" id="WP_077169898.1">
    <property type="nucleotide sequence ID" value="NZ_LFZS01000015.1"/>
</dbReference>
<dbReference type="Proteomes" id="UP000189376">
    <property type="component" value="Unassembled WGS sequence"/>
</dbReference>
<feature type="domain" description="OLD protein-like TOPRIM" evidence="2">
    <location>
        <begin position="426"/>
        <end position="491"/>
    </location>
</feature>
<dbReference type="CDD" id="cd01026">
    <property type="entry name" value="TOPRIM_OLD"/>
    <property type="match status" value="1"/>
</dbReference>
<evidence type="ECO:0000259" key="1">
    <source>
        <dbReference type="Pfam" id="PF13304"/>
    </source>
</evidence>
<evidence type="ECO:0000313" key="3">
    <source>
        <dbReference type="EMBL" id="ONN52885.1"/>
    </source>
</evidence>
<dbReference type="PANTHER" id="PTHR43581:SF4">
    <property type="entry name" value="ATP_GTP PHOSPHATASE"/>
    <property type="match status" value="1"/>
</dbReference>
<dbReference type="Pfam" id="PF13304">
    <property type="entry name" value="AAA_21"/>
    <property type="match status" value="1"/>
</dbReference>
<reference evidence="3 4" key="1">
    <citation type="submission" date="2015-07" db="EMBL/GenBank/DDBJ databases">
        <title>Acinetobacter yuneri, a novel member of Acinetobacter calcoaceticus-Acinetobacter baumannii complex isolated from clinical specimen.</title>
        <authorList>
            <person name="Yu Y."/>
        </authorList>
    </citation>
    <scope>NUCLEOTIDE SEQUENCE [LARGE SCALE GENOMIC DNA]</scope>
    <source>
        <strain evidence="3 4">A362</strain>
    </source>
</reference>
<dbReference type="Gene3D" id="3.40.50.300">
    <property type="entry name" value="P-loop containing nucleotide triphosphate hydrolases"/>
    <property type="match status" value="1"/>
</dbReference>
<feature type="domain" description="ATPase AAA-type core" evidence="1">
    <location>
        <begin position="26"/>
        <end position="335"/>
    </location>
</feature>
<organism evidence="3 4">
    <name type="scientific">Acinetobacter genomosp. 33YU</name>
    <dbReference type="NCBI Taxonomy" id="1675530"/>
    <lineage>
        <taxon>Bacteria</taxon>
        <taxon>Pseudomonadati</taxon>
        <taxon>Pseudomonadota</taxon>
        <taxon>Gammaproteobacteria</taxon>
        <taxon>Moraxellales</taxon>
        <taxon>Moraxellaceae</taxon>
        <taxon>Acinetobacter</taxon>
    </lineage>
</organism>
<dbReference type="InterPro" id="IPR034139">
    <property type="entry name" value="TOPRIM_OLD"/>
</dbReference>
<proteinExistence type="predicted"/>
<keyword evidence="4" id="KW-1185">Reference proteome</keyword>
<evidence type="ECO:0000259" key="2">
    <source>
        <dbReference type="Pfam" id="PF20469"/>
    </source>
</evidence>
<dbReference type="SUPFAM" id="SSF52540">
    <property type="entry name" value="P-loop containing nucleoside triphosphate hydrolases"/>
    <property type="match status" value="1"/>
</dbReference>
<gene>
    <name evidence="3" type="ORF">AC058_15460</name>
</gene>
<dbReference type="Pfam" id="PF20469">
    <property type="entry name" value="OLD-like_TOPRIM"/>
    <property type="match status" value="1"/>
</dbReference>
<name>A0A1V2USC8_9GAMM</name>
<protein>
    <submittedName>
        <fullName evidence="3">Uncharacterized protein</fullName>
    </submittedName>
</protein>
<evidence type="ECO:0000313" key="4">
    <source>
        <dbReference type="Proteomes" id="UP000189376"/>
    </source>
</evidence>
<dbReference type="EMBL" id="LFZS01000015">
    <property type="protein sequence ID" value="ONN52885.1"/>
    <property type="molecule type" value="Genomic_DNA"/>
</dbReference>
<dbReference type="InterPro" id="IPR051396">
    <property type="entry name" value="Bact_Antivir_Def_Nuclease"/>
</dbReference>
<comment type="caution">
    <text evidence="3">The sequence shown here is derived from an EMBL/GenBank/DDBJ whole genome shotgun (WGS) entry which is preliminary data.</text>
</comment>
<dbReference type="InterPro" id="IPR027417">
    <property type="entry name" value="P-loop_NTPase"/>
</dbReference>
<sequence>MKITRLKIHNFRSILDQEIIVQKFSLFIGANNAGKSTIMNALRLFYGDLNWTTDDFPKVGAKDEDVWIEVEFILDEIEWENLADNYKNDDNKKLILRRYFKSKKVKVEKNQSNLYAIVAGELSENYFYGATNIGSSKLGNLLYIPAITSVTDQTKMSGPSPLRNMINHLLKKVVAQSPSYQAVVNAFSALGEEAKGENGFLSQIEDPLNTALKSWNISFDLSLSKIQPEDISKSLIKHTFQDSSLGDEGLNIDNYGHGFQRSVIYELISLATKFKDEKKIDKKEFSPNFNLILFEEPEAFLHPNQQENMAYQLRKLSQLSDHQVFITSHAPNFLDKAHESLLEIIRVKRTFGITHIYQPTQEILADLFGQGIHFINLLQDMVDENGEASRGAKNLLPKEQINEDDLQCIEAFRYQLWLDSERSSLFFSDTVILTEGATEKVFFNYQLARDWESLREHKICVVDVNGKYNFHRYMKLLEAFGINHIVIVDGDSNKGMNKQLNLFITSRANQFTVSKPYFFEKDFETFLGYISPDRHDIKPITVMQKIEKKEICPEKVQALHEIVKGLLSNSLN</sequence>
<dbReference type="InterPro" id="IPR003959">
    <property type="entry name" value="ATPase_AAA_core"/>
</dbReference>
<dbReference type="PANTHER" id="PTHR43581">
    <property type="entry name" value="ATP/GTP PHOSPHATASE"/>
    <property type="match status" value="1"/>
</dbReference>